<keyword evidence="6" id="KW-1185">Reference proteome</keyword>
<dbReference type="SUPFAM" id="SSF54928">
    <property type="entry name" value="RNA-binding domain, RBD"/>
    <property type="match status" value="1"/>
</dbReference>
<dbReference type="PROSITE" id="PS50102">
    <property type="entry name" value="RRM"/>
    <property type="match status" value="1"/>
</dbReference>
<dbReference type="WBParaSite" id="MBELARI_LOCUS21208.2">
    <property type="protein sequence ID" value="MBELARI_LOCUS21208.2"/>
    <property type="gene ID" value="MBELARI_LOCUS21208"/>
</dbReference>
<dbReference type="PANTHER" id="PTHR48024">
    <property type="entry name" value="GEO13361P1-RELATED"/>
    <property type="match status" value="1"/>
</dbReference>
<accession>A0AAF3J7K7</accession>
<dbReference type="Gene3D" id="3.30.70.330">
    <property type="match status" value="1"/>
</dbReference>
<feature type="compositionally biased region" description="Polar residues" evidence="4">
    <location>
        <begin position="28"/>
        <end position="37"/>
    </location>
</feature>
<evidence type="ECO:0000256" key="2">
    <source>
        <dbReference type="PROSITE-ProRule" id="PRU00176"/>
    </source>
</evidence>
<feature type="region of interest" description="Disordered" evidence="4">
    <location>
        <begin position="149"/>
        <end position="181"/>
    </location>
</feature>
<sequence length="680" mass="76278">MYAIRGEGSDPMTYHFELNAKGEEGELDTSTMSTDAANWQKEEQVTTKPTEGPISSENSEQNKPVETEEKMVTLAETLNEEIFDSVDQEVSKGDEFLIPENEHLEMDQSTEEIPELNDAVSKENTNIDEELKEGISDDKMSMNQTVKSISDGEKHLNEEKSSATETNKEKSDEAKDADESAARSFWVRNLPGGTKAAELKALFSTIGKVERAKIFTSKKVVNNANAFGFVTMTEKNDLELAIETLNRKEFKGRVLTLERADKSRLPTAKANAPTSTSISPSTDPKGKKRAGDEKRQIVSSNPEANKSRERTTREKHEIRGNGSRHKEPERRRTEIRSLPHRPRVFADRDRAFNDRRRHVAPATNSRDRPLLRGYAPQGHRGNRPTRGFRGGFGRAVSSRAISQRVSYPERESANTSSRFGSRQSSSSLRANDGISSRQLEELLRLKEQESERKVREMQLTMERERIRYEKEKLERKLATVEALRHQNLQVLDHREITAELFPGFQKIDIQQEETLAIRDAILLAMTLIVENLHVITSLLDMNARNQDRALKHRVIVAIPIILIDAMHQGMGALLIHTLLAVDAFMNPSQGSSRDYHGAGVSSTGYSTATLPAISGYPARNISLPTFDTSGFTAGATSGFAWPTLSNPTIQSRTTFKNSDYTFAGSSDLSGGRHYDYTRRY</sequence>
<feature type="domain" description="RRM" evidence="5">
    <location>
        <begin position="183"/>
        <end position="262"/>
    </location>
</feature>
<evidence type="ECO:0000313" key="7">
    <source>
        <dbReference type="WBParaSite" id="MBELARI_LOCUS21208.2"/>
    </source>
</evidence>
<keyword evidence="1 2" id="KW-0694">RNA-binding</keyword>
<feature type="region of interest" description="Disordered" evidence="4">
    <location>
        <begin position="261"/>
        <end position="433"/>
    </location>
</feature>
<feature type="compositionally biased region" description="Low complexity" evidence="4">
    <location>
        <begin position="273"/>
        <end position="283"/>
    </location>
</feature>
<name>A0AAF3J7K7_9BILA</name>
<feature type="compositionally biased region" description="Basic and acidic residues" evidence="4">
    <location>
        <begin position="305"/>
        <end position="337"/>
    </location>
</feature>
<dbReference type="InterPro" id="IPR012677">
    <property type="entry name" value="Nucleotide-bd_a/b_plait_sf"/>
</dbReference>
<organism evidence="6 7">
    <name type="scientific">Mesorhabditis belari</name>
    <dbReference type="NCBI Taxonomy" id="2138241"/>
    <lineage>
        <taxon>Eukaryota</taxon>
        <taxon>Metazoa</taxon>
        <taxon>Ecdysozoa</taxon>
        <taxon>Nematoda</taxon>
        <taxon>Chromadorea</taxon>
        <taxon>Rhabditida</taxon>
        <taxon>Rhabditina</taxon>
        <taxon>Rhabditomorpha</taxon>
        <taxon>Rhabditoidea</taxon>
        <taxon>Rhabditidae</taxon>
        <taxon>Mesorhabditinae</taxon>
        <taxon>Mesorhabditis</taxon>
    </lineage>
</organism>
<dbReference type="InterPro" id="IPR000504">
    <property type="entry name" value="RRM_dom"/>
</dbReference>
<feature type="compositionally biased region" description="Basic and acidic residues" evidence="4">
    <location>
        <begin position="344"/>
        <end position="354"/>
    </location>
</feature>
<evidence type="ECO:0000256" key="4">
    <source>
        <dbReference type="SAM" id="MobiDB-lite"/>
    </source>
</evidence>
<dbReference type="Pfam" id="PF00076">
    <property type="entry name" value="RRM_1"/>
    <property type="match status" value="1"/>
</dbReference>
<dbReference type="InterPro" id="IPR050886">
    <property type="entry name" value="RNA-binding_reg"/>
</dbReference>
<dbReference type="PANTHER" id="PTHR48024:SF56">
    <property type="entry name" value="HETEROGENEOUS NUCLEAR RIBONUCLEOPROTEIN A0"/>
    <property type="match status" value="1"/>
</dbReference>
<evidence type="ECO:0000259" key="5">
    <source>
        <dbReference type="PROSITE" id="PS50102"/>
    </source>
</evidence>
<feature type="region of interest" description="Disordered" evidence="4">
    <location>
        <begin position="103"/>
        <end position="123"/>
    </location>
</feature>
<proteinExistence type="predicted"/>
<feature type="region of interest" description="Disordered" evidence="4">
    <location>
        <begin position="1"/>
        <end position="68"/>
    </location>
</feature>
<feature type="compositionally biased region" description="Polar residues" evidence="4">
    <location>
        <begin position="46"/>
        <end position="62"/>
    </location>
</feature>
<feature type="coiled-coil region" evidence="3">
    <location>
        <begin position="436"/>
        <end position="483"/>
    </location>
</feature>
<feature type="compositionally biased region" description="Low complexity" evidence="4">
    <location>
        <begin position="416"/>
        <end position="429"/>
    </location>
</feature>
<keyword evidence="3" id="KW-0175">Coiled coil</keyword>
<reference evidence="7" key="1">
    <citation type="submission" date="2024-02" db="UniProtKB">
        <authorList>
            <consortium name="WormBaseParasite"/>
        </authorList>
    </citation>
    <scope>IDENTIFICATION</scope>
</reference>
<dbReference type="Proteomes" id="UP000887575">
    <property type="component" value="Unassembled WGS sequence"/>
</dbReference>
<feature type="compositionally biased region" description="Basic and acidic residues" evidence="4">
    <location>
        <begin position="150"/>
        <end position="181"/>
    </location>
</feature>
<evidence type="ECO:0000256" key="1">
    <source>
        <dbReference type="ARBA" id="ARBA00022884"/>
    </source>
</evidence>
<dbReference type="AlphaFoldDB" id="A0AAF3J7K7"/>
<dbReference type="GO" id="GO:0003723">
    <property type="term" value="F:RNA binding"/>
    <property type="evidence" value="ECO:0007669"/>
    <property type="project" value="UniProtKB-UniRule"/>
</dbReference>
<evidence type="ECO:0000313" key="6">
    <source>
        <dbReference type="Proteomes" id="UP000887575"/>
    </source>
</evidence>
<protein>
    <recommendedName>
        <fullName evidence="5">RRM domain-containing protein</fullName>
    </recommendedName>
</protein>
<dbReference type="SMART" id="SM00360">
    <property type="entry name" value="RRM"/>
    <property type="match status" value="1"/>
</dbReference>
<evidence type="ECO:0000256" key="3">
    <source>
        <dbReference type="SAM" id="Coils"/>
    </source>
</evidence>
<dbReference type="InterPro" id="IPR035979">
    <property type="entry name" value="RBD_domain_sf"/>
</dbReference>